<gene>
    <name evidence="5" type="ORF">E0L32_003379</name>
</gene>
<dbReference type="EMBL" id="SKBQ01000015">
    <property type="protein sequence ID" value="TPX16817.1"/>
    <property type="molecule type" value="Genomic_DNA"/>
</dbReference>
<dbReference type="GeneID" id="41970826"/>
<feature type="compositionally biased region" description="Low complexity" evidence="4">
    <location>
        <begin position="96"/>
        <end position="116"/>
    </location>
</feature>
<dbReference type="PANTHER" id="PTHR28042:SF1">
    <property type="entry name" value="E3 UBIQUITIN-PROTEIN LIGASE COMPLEX SLX5-SLX8 SUBUNIT SLX5"/>
    <property type="match status" value="1"/>
</dbReference>
<feature type="compositionally biased region" description="Basic and acidic residues" evidence="4">
    <location>
        <begin position="123"/>
        <end position="133"/>
    </location>
</feature>
<evidence type="ECO:0000256" key="3">
    <source>
        <dbReference type="ARBA" id="ARBA00022833"/>
    </source>
</evidence>
<feature type="region of interest" description="Disordered" evidence="4">
    <location>
        <begin position="31"/>
        <end position="162"/>
    </location>
</feature>
<feature type="compositionally biased region" description="Polar residues" evidence="4">
    <location>
        <begin position="313"/>
        <end position="324"/>
    </location>
</feature>
<feature type="region of interest" description="Disordered" evidence="4">
    <location>
        <begin position="272"/>
        <end position="387"/>
    </location>
</feature>
<dbReference type="InterPro" id="IPR017907">
    <property type="entry name" value="Znf_RING_CS"/>
</dbReference>
<dbReference type="InterPro" id="IPR038886">
    <property type="entry name" value="E3_SLX5/Rfp1"/>
</dbReference>
<dbReference type="Proteomes" id="UP000319257">
    <property type="component" value="Unassembled WGS sequence"/>
</dbReference>
<accession>A0A507BAC8</accession>
<feature type="region of interest" description="Disordered" evidence="4">
    <location>
        <begin position="479"/>
        <end position="509"/>
    </location>
</feature>
<dbReference type="GO" id="GO:0004842">
    <property type="term" value="F:ubiquitin-protein transferase activity"/>
    <property type="evidence" value="ECO:0007669"/>
    <property type="project" value="TreeGrafter"/>
</dbReference>
<dbReference type="STRING" id="1093900.A0A507BAC8"/>
<dbReference type="GO" id="GO:0008270">
    <property type="term" value="F:zinc ion binding"/>
    <property type="evidence" value="ECO:0007669"/>
    <property type="project" value="UniProtKB-KW"/>
</dbReference>
<feature type="compositionally biased region" description="Polar residues" evidence="4">
    <location>
        <begin position="201"/>
        <end position="212"/>
    </location>
</feature>
<protein>
    <recommendedName>
        <fullName evidence="7">Cell cycle control protein</fullName>
    </recommendedName>
</protein>
<feature type="region of interest" description="Disordered" evidence="4">
    <location>
        <begin position="523"/>
        <end position="546"/>
    </location>
</feature>
<dbReference type="InParanoid" id="A0A507BAC8"/>
<keyword evidence="6" id="KW-1185">Reference proteome</keyword>
<name>A0A507BAC8_9PEZI</name>
<comment type="caution">
    <text evidence="5">The sequence shown here is derived from an EMBL/GenBank/DDBJ whole genome shotgun (WGS) entry which is preliminary data.</text>
</comment>
<dbReference type="PROSITE" id="PS00518">
    <property type="entry name" value="ZF_RING_1"/>
    <property type="match status" value="1"/>
</dbReference>
<dbReference type="GO" id="GO:0033768">
    <property type="term" value="C:SUMO-targeted ubiquitin ligase complex"/>
    <property type="evidence" value="ECO:0007669"/>
    <property type="project" value="TreeGrafter"/>
</dbReference>
<dbReference type="OrthoDB" id="2398441at2759"/>
<keyword evidence="1" id="KW-0479">Metal-binding</keyword>
<reference evidence="5 6" key="1">
    <citation type="submission" date="2019-06" db="EMBL/GenBank/DDBJ databases">
        <title>Draft genome sequence of the filamentous fungus Phialemoniopsis curvata isolated from diesel fuel.</title>
        <authorList>
            <person name="Varaljay V.A."/>
            <person name="Lyon W.J."/>
            <person name="Crouch A.L."/>
            <person name="Drake C.E."/>
            <person name="Hollomon J.M."/>
            <person name="Nadeau L.J."/>
            <person name="Nunn H.S."/>
            <person name="Stevenson B.S."/>
            <person name="Bojanowski C.L."/>
            <person name="Crookes-Goodson W.J."/>
        </authorList>
    </citation>
    <scope>NUCLEOTIDE SEQUENCE [LARGE SCALE GENOMIC DNA]</scope>
    <source>
        <strain evidence="5 6">D216</strain>
    </source>
</reference>
<keyword evidence="2" id="KW-0863">Zinc-finger</keyword>
<evidence type="ECO:0000313" key="5">
    <source>
        <dbReference type="EMBL" id="TPX16817.1"/>
    </source>
</evidence>
<organism evidence="5 6">
    <name type="scientific">Thyridium curvatum</name>
    <dbReference type="NCBI Taxonomy" id="1093900"/>
    <lineage>
        <taxon>Eukaryota</taxon>
        <taxon>Fungi</taxon>
        <taxon>Dikarya</taxon>
        <taxon>Ascomycota</taxon>
        <taxon>Pezizomycotina</taxon>
        <taxon>Sordariomycetes</taxon>
        <taxon>Sordariomycetidae</taxon>
        <taxon>Thyridiales</taxon>
        <taxon>Thyridiaceae</taxon>
        <taxon>Thyridium</taxon>
    </lineage>
</organism>
<evidence type="ECO:0000256" key="4">
    <source>
        <dbReference type="SAM" id="MobiDB-lite"/>
    </source>
</evidence>
<evidence type="ECO:0000313" key="6">
    <source>
        <dbReference type="Proteomes" id="UP000319257"/>
    </source>
</evidence>
<evidence type="ECO:0000256" key="2">
    <source>
        <dbReference type="ARBA" id="ARBA00022771"/>
    </source>
</evidence>
<keyword evidence="3" id="KW-0862">Zinc</keyword>
<feature type="compositionally biased region" description="Acidic residues" evidence="4">
    <location>
        <begin position="31"/>
        <end position="54"/>
    </location>
</feature>
<dbReference type="PANTHER" id="PTHR28042">
    <property type="entry name" value="E3 UBIQUITIN-PROTEIN LIGASE COMPLEX SLX5-SLX8 SUBUNIT SLX5"/>
    <property type="match status" value="1"/>
</dbReference>
<dbReference type="AlphaFoldDB" id="A0A507BAC8"/>
<feature type="compositionally biased region" description="Pro residues" evidence="4">
    <location>
        <begin position="488"/>
        <end position="500"/>
    </location>
</feature>
<evidence type="ECO:0008006" key="7">
    <source>
        <dbReference type="Google" id="ProtNLM"/>
    </source>
</evidence>
<feature type="region of interest" description="Disordered" evidence="4">
    <location>
        <begin position="194"/>
        <end position="217"/>
    </location>
</feature>
<dbReference type="RefSeq" id="XP_030998528.1">
    <property type="nucleotide sequence ID" value="XM_031137672.1"/>
</dbReference>
<feature type="compositionally biased region" description="Gly residues" evidence="4">
    <location>
        <begin position="328"/>
        <end position="355"/>
    </location>
</feature>
<proteinExistence type="predicted"/>
<feature type="compositionally biased region" description="Acidic residues" evidence="4">
    <location>
        <begin position="61"/>
        <end position="76"/>
    </location>
</feature>
<sequence>MDLSDLEFLEQSSNIPHEAFLQNPALFYEGLDQDFEDYEDYEDHQDYDDDDLDDPFASYYLDDDDGEDDEDEDDDLARELFGEPSGTDDSQTDDASLASPRTSSSSFSAPSRSSQTQRHHQSRRDPSSSHRQSDPVLESQDPASGLPPLHPQPFPEDPLDQHFLRLQRVTNSLISSSPGRNSPRLDSLRRRIDQHFDGRVTGQTARTGSQADRSGEQDLAGRLRQSMDERRATARRRNHDQFIDDELVEMEVAQPRRPWQPIQDAPGRQTVIDLTDEPDSPVQSQRPLPRPGQAAAASAAATGSRNPRRQASQRRQTPAFTRSDGSILGAGGSGAGAGSGAGSGAGAGAGAGGPGAVPADFIDLTEDSPDEARNPSQPRPRRAQDAALRDAAVDTEVAIMGVFARLNNELPFGNLSPFGSPFGRLFNLLPRSNSERRRANNPPDIEVQIIGHQQGPFAAAMDNPLAGNPVHFDYQALGFGNNHHHAQPPKPPHVPPPPPREGFTRDTGPDTVVICPSCDEELKYDPEENNEDGPPSKKARTKKDREEHHFWAVPACGHVYCRRCYENRRNCIPPKKAKAPEALPKVGFRPGAKPNQVLCAVEDCDSDVSTKKHWVGIFL</sequence>
<evidence type="ECO:0000256" key="1">
    <source>
        <dbReference type="ARBA" id="ARBA00022723"/>
    </source>
</evidence>